<evidence type="ECO:0000313" key="2">
    <source>
        <dbReference type="EMBL" id="KAA9332676.1"/>
    </source>
</evidence>
<keyword evidence="1" id="KW-0378">Hydrolase</keyword>
<evidence type="ECO:0000256" key="1">
    <source>
        <dbReference type="ARBA" id="ARBA00022801"/>
    </source>
</evidence>
<proteinExistence type="predicted"/>
<dbReference type="GO" id="GO:0009446">
    <property type="term" value="P:putrescine biosynthetic process"/>
    <property type="evidence" value="ECO:0007669"/>
    <property type="project" value="InterPro"/>
</dbReference>
<dbReference type="Pfam" id="PF04371">
    <property type="entry name" value="PAD_porph"/>
    <property type="match status" value="1"/>
</dbReference>
<dbReference type="Gene3D" id="3.75.10.10">
    <property type="entry name" value="L-arginine/glycine Amidinotransferase, Chain A"/>
    <property type="match status" value="1"/>
</dbReference>
<comment type="caution">
    <text evidence="2">The sequence shown here is derived from an EMBL/GenBank/DDBJ whole genome shotgun (WGS) entry which is preliminary data.</text>
</comment>
<accession>A0A5N1IU91</accession>
<protein>
    <submittedName>
        <fullName evidence="2">Agmatine deiminase family protein</fullName>
    </submittedName>
</protein>
<reference evidence="2 3" key="1">
    <citation type="submission" date="2019-09" db="EMBL/GenBank/DDBJ databases">
        <title>Genome sequence of Adhaeribacter sp. M2.</title>
        <authorList>
            <person name="Srinivasan S."/>
        </authorList>
    </citation>
    <scope>NUCLEOTIDE SEQUENCE [LARGE SCALE GENOMIC DNA]</scope>
    <source>
        <strain evidence="2 3">M2</strain>
    </source>
</reference>
<keyword evidence="3" id="KW-1185">Reference proteome</keyword>
<dbReference type="AlphaFoldDB" id="A0A5N1IU91"/>
<dbReference type="InterPro" id="IPR007466">
    <property type="entry name" value="Peptidyl-Arg-deiminase_porph"/>
</dbReference>
<gene>
    <name evidence="2" type="ORF">F0P94_11755</name>
</gene>
<dbReference type="EMBL" id="VTWT01000006">
    <property type="protein sequence ID" value="KAA9332676.1"/>
    <property type="molecule type" value="Genomic_DNA"/>
</dbReference>
<name>A0A5N1IU91_9BACT</name>
<dbReference type="PANTHER" id="PTHR31377">
    <property type="entry name" value="AGMATINE DEIMINASE-RELATED"/>
    <property type="match status" value="1"/>
</dbReference>
<sequence length="280" mass="32536">MITDNQTNFLYLPDSLPKKYTDFFHQLKQLCFKLNISFGLLPQTKDIWARDYMPIQIEQNKFVQFTYNPDYLQSKKWLRTISDVDAICNSIGVKPLKSDIKIDGGNIVRSTNKVILSDKIFIENPEIPEKQLIKAIRKILEVEQVIFIPTHPQDKIGHADGMVRFLDEKTVLINDLSREKPDFQLTFRMALHNAGLECIEIPYNPYRNRKYIQANGIYINYLQMKDSIILPIFEMNEDDLVINQFENMFSGTTIAAIKSNDIANEGGILNCITWNVFKEM</sequence>
<dbReference type="PANTHER" id="PTHR31377:SF0">
    <property type="entry name" value="AGMATINE DEIMINASE-RELATED"/>
    <property type="match status" value="1"/>
</dbReference>
<dbReference type="SUPFAM" id="SSF55909">
    <property type="entry name" value="Pentein"/>
    <property type="match status" value="1"/>
</dbReference>
<organism evidence="2 3">
    <name type="scientific">Adhaeribacter soli</name>
    <dbReference type="NCBI Taxonomy" id="2607655"/>
    <lineage>
        <taxon>Bacteria</taxon>
        <taxon>Pseudomonadati</taxon>
        <taxon>Bacteroidota</taxon>
        <taxon>Cytophagia</taxon>
        <taxon>Cytophagales</taxon>
        <taxon>Hymenobacteraceae</taxon>
        <taxon>Adhaeribacter</taxon>
    </lineage>
</organism>
<dbReference type="GO" id="GO:0047632">
    <property type="term" value="F:agmatine deiminase activity"/>
    <property type="evidence" value="ECO:0007669"/>
    <property type="project" value="TreeGrafter"/>
</dbReference>
<dbReference type="GO" id="GO:0004668">
    <property type="term" value="F:protein-arginine deiminase activity"/>
    <property type="evidence" value="ECO:0007669"/>
    <property type="project" value="InterPro"/>
</dbReference>
<dbReference type="Proteomes" id="UP000326570">
    <property type="component" value="Unassembled WGS sequence"/>
</dbReference>
<evidence type="ECO:0000313" key="3">
    <source>
        <dbReference type="Proteomes" id="UP000326570"/>
    </source>
</evidence>